<name>A0ABS4NQI0_9BACL</name>
<dbReference type="CDD" id="cd00429">
    <property type="entry name" value="RPE"/>
    <property type="match status" value="1"/>
</dbReference>
<evidence type="ECO:0000313" key="12">
    <source>
        <dbReference type="EMBL" id="MBP2112319.1"/>
    </source>
</evidence>
<keyword evidence="13" id="KW-1185">Reference proteome</keyword>
<evidence type="ECO:0000256" key="9">
    <source>
        <dbReference type="ARBA" id="ARBA00023235"/>
    </source>
</evidence>
<dbReference type="InterPro" id="IPR011060">
    <property type="entry name" value="RibuloseP-bd_barrel"/>
</dbReference>
<dbReference type="InterPro" id="IPR000056">
    <property type="entry name" value="Ribul_P_3_epim-like"/>
</dbReference>
<comment type="cofactor">
    <cofactor evidence="4">
        <name>Zn(2+)</name>
        <dbReference type="ChEBI" id="CHEBI:29105"/>
    </cofactor>
</comment>
<comment type="cofactor">
    <cofactor evidence="10">
        <name>a divalent metal cation</name>
        <dbReference type="ChEBI" id="CHEBI:60240"/>
    </cofactor>
    <text evidence="10">Binds 1 divalent metal cation per subunit.</text>
</comment>
<dbReference type="InterPro" id="IPR026019">
    <property type="entry name" value="Ribul_P_3_epim"/>
</dbReference>
<evidence type="ECO:0000256" key="3">
    <source>
        <dbReference type="ARBA" id="ARBA00001941"/>
    </source>
</evidence>
<sequence>MVKIAPSILSADFAALGAEVAEAEASGADWIHVDVMDGHFVPNITLGPTIVSAVRSHTSLPLDVHLMIENPERYIADFAAAGASVITVHAEACVHLHRVIHQIKELGLMAGVAINPATPAAAVREVLEDVDMVLVMTVNPGFGGQAFIPRTLHKITQLREWAEEIHHKGLLIEVDGGVAEATAPLVAEAGADVLVAGNAVFGRSDRAGAIKAIREAADSAVRQ</sequence>
<comment type="cofactor">
    <cofactor evidence="5">
        <name>Fe(2+)</name>
        <dbReference type="ChEBI" id="CHEBI:29033"/>
    </cofactor>
</comment>
<keyword evidence="10 11" id="KW-0119">Carbohydrate metabolism</keyword>
<dbReference type="SUPFAM" id="SSF51366">
    <property type="entry name" value="Ribulose-phoshate binding barrel"/>
    <property type="match status" value="1"/>
</dbReference>
<comment type="caution">
    <text evidence="12">The sequence shown here is derived from an EMBL/GenBank/DDBJ whole genome shotgun (WGS) entry which is preliminary data.</text>
</comment>
<evidence type="ECO:0000256" key="2">
    <source>
        <dbReference type="ARBA" id="ARBA00001936"/>
    </source>
</evidence>
<protein>
    <recommendedName>
        <fullName evidence="7 10">Ribulose-phosphate 3-epimerase</fullName>
        <ecNumber evidence="7 10">5.1.3.1</ecNumber>
    </recommendedName>
</protein>
<comment type="cofactor">
    <cofactor evidence="2">
        <name>Mn(2+)</name>
        <dbReference type="ChEBI" id="CHEBI:29035"/>
    </cofactor>
</comment>
<evidence type="ECO:0000256" key="1">
    <source>
        <dbReference type="ARBA" id="ARBA00001782"/>
    </source>
</evidence>
<dbReference type="HAMAP" id="MF_02227">
    <property type="entry name" value="RPE"/>
    <property type="match status" value="1"/>
</dbReference>
<feature type="binding site" evidence="10">
    <location>
        <position position="7"/>
    </location>
    <ligand>
        <name>substrate</name>
    </ligand>
</feature>
<gene>
    <name evidence="10" type="primary">rpe</name>
    <name evidence="12" type="ORF">J2Z70_002473</name>
</gene>
<evidence type="ECO:0000256" key="11">
    <source>
        <dbReference type="PIRNR" id="PIRNR001461"/>
    </source>
</evidence>
<dbReference type="RefSeq" id="WP_209873113.1">
    <property type="nucleotide sequence ID" value="NZ_JAGGLV010000007.1"/>
</dbReference>
<proteinExistence type="inferred from homology"/>
<dbReference type="GO" id="GO:0004750">
    <property type="term" value="F:D-ribulose-phosphate 3-epimerase activity"/>
    <property type="evidence" value="ECO:0007669"/>
    <property type="project" value="UniProtKB-EC"/>
</dbReference>
<evidence type="ECO:0000256" key="7">
    <source>
        <dbReference type="ARBA" id="ARBA00013188"/>
    </source>
</evidence>
<comment type="catalytic activity">
    <reaction evidence="1 10 11">
        <text>D-ribulose 5-phosphate = D-xylulose 5-phosphate</text>
        <dbReference type="Rhea" id="RHEA:13677"/>
        <dbReference type="ChEBI" id="CHEBI:57737"/>
        <dbReference type="ChEBI" id="CHEBI:58121"/>
        <dbReference type="EC" id="5.1.3.1"/>
    </reaction>
</comment>
<evidence type="ECO:0000313" key="13">
    <source>
        <dbReference type="Proteomes" id="UP000773462"/>
    </source>
</evidence>
<dbReference type="PROSITE" id="PS01086">
    <property type="entry name" value="RIBUL_P_3_EPIMER_2"/>
    <property type="match status" value="1"/>
</dbReference>
<comment type="cofactor">
    <cofactor evidence="3">
        <name>Co(2+)</name>
        <dbReference type="ChEBI" id="CHEBI:48828"/>
    </cofactor>
</comment>
<comment type="function">
    <text evidence="10">Catalyzes the reversible epimerization of D-ribulose 5-phosphate to D-xylulose 5-phosphate.</text>
</comment>
<dbReference type="Pfam" id="PF00834">
    <property type="entry name" value="Ribul_P_3_epim"/>
    <property type="match status" value="1"/>
</dbReference>
<organism evidence="12 13">
    <name type="scientific">Paenibacillus silagei</name>
    <dbReference type="NCBI Taxonomy" id="1670801"/>
    <lineage>
        <taxon>Bacteria</taxon>
        <taxon>Bacillati</taxon>
        <taxon>Bacillota</taxon>
        <taxon>Bacilli</taxon>
        <taxon>Bacillales</taxon>
        <taxon>Paenibacillaceae</taxon>
        <taxon>Paenibacillus</taxon>
    </lineage>
</organism>
<dbReference type="PIRSF" id="PIRSF001461">
    <property type="entry name" value="RPE"/>
    <property type="match status" value="1"/>
</dbReference>
<feature type="binding site" evidence="10">
    <location>
        <begin position="141"/>
        <end position="144"/>
    </location>
    <ligand>
        <name>substrate</name>
    </ligand>
</feature>
<feature type="active site" description="Proton donor" evidence="10">
    <location>
        <position position="175"/>
    </location>
</feature>
<dbReference type="PROSITE" id="PS01085">
    <property type="entry name" value="RIBUL_P_3_EPIMER_1"/>
    <property type="match status" value="1"/>
</dbReference>
<evidence type="ECO:0000256" key="10">
    <source>
        <dbReference type="HAMAP-Rule" id="MF_02227"/>
    </source>
</evidence>
<reference evidence="12 13" key="1">
    <citation type="submission" date="2021-03" db="EMBL/GenBank/DDBJ databases">
        <title>Genomic Encyclopedia of Type Strains, Phase IV (KMG-IV): sequencing the most valuable type-strain genomes for metagenomic binning, comparative biology and taxonomic classification.</title>
        <authorList>
            <person name="Goeker M."/>
        </authorList>
    </citation>
    <scope>NUCLEOTIDE SEQUENCE [LARGE SCALE GENOMIC DNA]</scope>
    <source>
        <strain evidence="12 13">DSM 101953</strain>
    </source>
</reference>
<dbReference type="PANTHER" id="PTHR11749">
    <property type="entry name" value="RIBULOSE-5-PHOSPHATE-3-EPIMERASE"/>
    <property type="match status" value="1"/>
</dbReference>
<feature type="binding site" evidence="10">
    <location>
        <begin position="175"/>
        <end position="177"/>
    </location>
    <ligand>
        <name>substrate</name>
    </ligand>
</feature>
<comment type="caution">
    <text evidence="10">Lacks conserved residue(s) required for the propagation of feature annotation.</text>
</comment>
<comment type="similarity">
    <text evidence="6 10 11">Belongs to the ribulose-phosphate 3-epimerase family.</text>
</comment>
<evidence type="ECO:0000256" key="6">
    <source>
        <dbReference type="ARBA" id="ARBA00009541"/>
    </source>
</evidence>
<dbReference type="EC" id="5.1.3.1" evidence="7 10"/>
<dbReference type="EMBL" id="JAGGLV010000007">
    <property type="protein sequence ID" value="MBP2112319.1"/>
    <property type="molecule type" value="Genomic_DNA"/>
</dbReference>
<keyword evidence="8 10" id="KW-0479">Metal-binding</keyword>
<feature type="binding site" evidence="10">
    <location>
        <position position="65"/>
    </location>
    <ligand>
        <name>substrate</name>
    </ligand>
</feature>
<accession>A0ABS4NQI0</accession>
<dbReference type="InterPro" id="IPR013785">
    <property type="entry name" value="Aldolase_TIM"/>
</dbReference>
<feature type="binding site" evidence="10">
    <location>
        <position position="65"/>
    </location>
    <ligand>
        <name>a divalent metal cation</name>
        <dbReference type="ChEBI" id="CHEBI:60240"/>
    </ligand>
</feature>
<evidence type="ECO:0000256" key="4">
    <source>
        <dbReference type="ARBA" id="ARBA00001947"/>
    </source>
</evidence>
<keyword evidence="9 10" id="KW-0413">Isomerase</keyword>
<dbReference type="Proteomes" id="UP000773462">
    <property type="component" value="Unassembled WGS sequence"/>
</dbReference>
<feature type="active site" description="Proton acceptor" evidence="10">
    <location>
        <position position="34"/>
    </location>
</feature>
<evidence type="ECO:0000256" key="5">
    <source>
        <dbReference type="ARBA" id="ARBA00001954"/>
    </source>
</evidence>
<dbReference type="NCBIfam" id="TIGR01163">
    <property type="entry name" value="rpe"/>
    <property type="match status" value="1"/>
</dbReference>
<dbReference type="NCBIfam" id="NF004076">
    <property type="entry name" value="PRK05581.1-4"/>
    <property type="match status" value="1"/>
</dbReference>
<feature type="binding site" evidence="10">
    <location>
        <position position="175"/>
    </location>
    <ligand>
        <name>a divalent metal cation</name>
        <dbReference type="ChEBI" id="CHEBI:60240"/>
    </ligand>
</feature>
<comment type="pathway">
    <text evidence="10">Carbohydrate degradation.</text>
</comment>
<dbReference type="Gene3D" id="3.20.20.70">
    <property type="entry name" value="Aldolase class I"/>
    <property type="match status" value="1"/>
</dbReference>
<evidence type="ECO:0000256" key="8">
    <source>
        <dbReference type="ARBA" id="ARBA00022723"/>
    </source>
</evidence>
<feature type="binding site" evidence="10">
    <location>
        <position position="34"/>
    </location>
    <ligand>
        <name>a divalent metal cation</name>
        <dbReference type="ChEBI" id="CHEBI:60240"/>
    </ligand>
</feature>
<feature type="binding site" evidence="10">
    <location>
        <position position="32"/>
    </location>
    <ligand>
        <name>a divalent metal cation</name>
        <dbReference type="ChEBI" id="CHEBI:60240"/>
    </ligand>
</feature>